<keyword evidence="2" id="KW-1185">Reference proteome</keyword>
<dbReference type="AlphaFoldDB" id="A0A1I3LGK2"/>
<organism evidence="1 2">
    <name type="scientific">Celeribacter neptunius</name>
    <dbReference type="NCBI Taxonomy" id="588602"/>
    <lineage>
        <taxon>Bacteria</taxon>
        <taxon>Pseudomonadati</taxon>
        <taxon>Pseudomonadota</taxon>
        <taxon>Alphaproteobacteria</taxon>
        <taxon>Rhodobacterales</taxon>
        <taxon>Roseobacteraceae</taxon>
        <taxon>Celeribacter</taxon>
    </lineage>
</organism>
<sequence>MQRPFKTFAPLLITALLGAGVTVTVVSLAAMIVGLGRGSLTAQEILPDPLRIPLAVAMATA</sequence>
<name>A0A1I3LGK2_9RHOB</name>
<dbReference type="STRING" id="588602.SAMN04487991_1021"/>
<evidence type="ECO:0000313" key="2">
    <source>
        <dbReference type="Proteomes" id="UP000199630"/>
    </source>
</evidence>
<gene>
    <name evidence="1" type="ORF">SAMN04487991_1021</name>
</gene>
<evidence type="ECO:0000313" key="1">
    <source>
        <dbReference type="EMBL" id="SFI83859.1"/>
    </source>
</evidence>
<accession>A0A1I3LGK2</accession>
<reference evidence="2" key="1">
    <citation type="submission" date="2016-10" db="EMBL/GenBank/DDBJ databases">
        <authorList>
            <person name="Varghese N."/>
            <person name="Submissions S."/>
        </authorList>
    </citation>
    <scope>NUCLEOTIDE SEQUENCE [LARGE SCALE GENOMIC DNA]</scope>
    <source>
        <strain evidence="2">DSM 26471</strain>
    </source>
</reference>
<dbReference type="RefSeq" id="WP_090058424.1">
    <property type="nucleotide sequence ID" value="NZ_FORH01000001.1"/>
</dbReference>
<protein>
    <recommendedName>
        <fullName evidence="3">Iron complex transport system permease protein</fullName>
    </recommendedName>
</protein>
<dbReference type="EMBL" id="FORH01000001">
    <property type="protein sequence ID" value="SFI83859.1"/>
    <property type="molecule type" value="Genomic_DNA"/>
</dbReference>
<evidence type="ECO:0008006" key="3">
    <source>
        <dbReference type="Google" id="ProtNLM"/>
    </source>
</evidence>
<proteinExistence type="predicted"/>
<dbReference type="Proteomes" id="UP000199630">
    <property type="component" value="Unassembled WGS sequence"/>
</dbReference>